<comment type="caution">
    <text evidence="5">The sequence shown here is derived from an EMBL/GenBank/DDBJ whole genome shotgun (WGS) entry which is preliminary data.</text>
</comment>
<evidence type="ECO:0000256" key="1">
    <source>
        <dbReference type="ARBA" id="ARBA00022741"/>
    </source>
</evidence>
<dbReference type="PANTHER" id="PTHR45626:SF52">
    <property type="entry name" value="SINGLE-STRANDED DNA-DEPENDENT ATPASE (EUROFUNG)"/>
    <property type="match status" value="1"/>
</dbReference>
<accession>A0AB37VXF0</accession>
<dbReference type="InterPro" id="IPR000330">
    <property type="entry name" value="SNF2_N"/>
</dbReference>
<reference evidence="5" key="1">
    <citation type="submission" date="2017-10" db="EMBL/GenBank/DDBJ databases">
        <authorList>
            <person name="Armitage A.D."/>
            <person name="Barbara D.J."/>
            <person name="Woodhall J.W."/>
            <person name="Sreenivasaprasad S."/>
            <person name="Lane C.R."/>
            <person name="Clarkson J.P."/>
            <person name="Harrison R.J."/>
        </authorList>
    </citation>
    <scope>NUCLEOTIDE SEQUENCE</scope>
    <source>
        <strain evidence="5">FERA 1164</strain>
    </source>
</reference>
<dbReference type="PANTHER" id="PTHR45626">
    <property type="entry name" value="TRANSCRIPTION TERMINATION FACTOR 2-RELATED"/>
    <property type="match status" value="1"/>
</dbReference>
<evidence type="ECO:0000313" key="5">
    <source>
        <dbReference type="EMBL" id="RYN15848.1"/>
    </source>
</evidence>
<evidence type="ECO:0000259" key="4">
    <source>
        <dbReference type="Pfam" id="PF00176"/>
    </source>
</evidence>
<organism evidence="5 6">
    <name type="scientific">Alternaria tenuissima</name>
    <dbReference type="NCBI Taxonomy" id="119927"/>
    <lineage>
        <taxon>Eukaryota</taxon>
        <taxon>Fungi</taxon>
        <taxon>Dikarya</taxon>
        <taxon>Ascomycota</taxon>
        <taxon>Pezizomycotina</taxon>
        <taxon>Dothideomycetes</taxon>
        <taxon>Pleosporomycetidae</taxon>
        <taxon>Pleosporales</taxon>
        <taxon>Pleosporineae</taxon>
        <taxon>Pleosporaceae</taxon>
        <taxon>Alternaria</taxon>
        <taxon>Alternaria sect. Alternaria</taxon>
        <taxon>Alternaria alternata complex</taxon>
    </lineage>
</organism>
<dbReference type="InterPro" id="IPR038718">
    <property type="entry name" value="SNF2-like_sf"/>
</dbReference>
<dbReference type="Gene3D" id="3.40.50.10810">
    <property type="entry name" value="Tandem AAA-ATPase domain"/>
    <property type="match status" value="1"/>
</dbReference>
<dbReference type="InterPro" id="IPR050628">
    <property type="entry name" value="SNF2_RAD54_helicase_TF"/>
</dbReference>
<evidence type="ECO:0000256" key="3">
    <source>
        <dbReference type="ARBA" id="ARBA00022840"/>
    </source>
</evidence>
<dbReference type="GO" id="GO:0016787">
    <property type="term" value="F:hydrolase activity"/>
    <property type="evidence" value="ECO:0007669"/>
    <property type="project" value="UniProtKB-KW"/>
</dbReference>
<dbReference type="InterPro" id="IPR027417">
    <property type="entry name" value="P-loop_NTPase"/>
</dbReference>
<dbReference type="GO" id="GO:0005524">
    <property type="term" value="F:ATP binding"/>
    <property type="evidence" value="ECO:0007669"/>
    <property type="project" value="UniProtKB-KW"/>
</dbReference>
<dbReference type="Proteomes" id="UP000292340">
    <property type="component" value="Unassembled WGS sequence"/>
</dbReference>
<dbReference type="SUPFAM" id="SSF52540">
    <property type="entry name" value="P-loop containing nucleoside triphosphate hydrolases"/>
    <property type="match status" value="1"/>
</dbReference>
<keyword evidence="3" id="KW-0067">ATP-binding</keyword>
<keyword evidence="1" id="KW-0547">Nucleotide-binding</keyword>
<proteinExistence type="predicted"/>
<protein>
    <recommendedName>
        <fullName evidence="4">SNF2 N-terminal domain-containing protein</fullName>
    </recommendedName>
</protein>
<dbReference type="EMBL" id="PDXB01000093">
    <property type="protein sequence ID" value="RYN15848.1"/>
    <property type="molecule type" value="Genomic_DNA"/>
</dbReference>
<dbReference type="GO" id="GO:0005634">
    <property type="term" value="C:nucleus"/>
    <property type="evidence" value="ECO:0007669"/>
    <property type="project" value="TreeGrafter"/>
</dbReference>
<reference evidence="5" key="2">
    <citation type="journal article" date="2019" name="bioRxiv">
        <title>Genomics, evolutionary history and diagnostics of the Alternaria alternata species group including apple and Asian pear pathotypes.</title>
        <authorList>
            <person name="Armitage A.D."/>
            <person name="Cockerton H.M."/>
            <person name="Sreenivasaprasad S."/>
            <person name="Woodhall J.W."/>
            <person name="Lane C.R."/>
            <person name="Harrison R.J."/>
            <person name="Clarkson J.P."/>
        </authorList>
    </citation>
    <scope>NUCLEOTIDE SEQUENCE</scope>
    <source>
        <strain evidence="5">FERA 1164</strain>
    </source>
</reference>
<name>A0AB37VXF0_9PLEO</name>
<dbReference type="Pfam" id="PF00176">
    <property type="entry name" value="SNF2-rel_dom"/>
    <property type="match status" value="1"/>
</dbReference>
<dbReference type="AlphaFoldDB" id="A0AB37VXF0"/>
<keyword evidence="2" id="KW-0378">Hydrolase</keyword>
<sequence>MFKPEETGGGILADEMGMGKTLSILALVIRTLNAAHSWATSNETSEGGTSQTPRCNRRSRATLIVASSDLMINEWFQELDK</sequence>
<dbReference type="GO" id="GO:0008094">
    <property type="term" value="F:ATP-dependent activity, acting on DNA"/>
    <property type="evidence" value="ECO:0007669"/>
    <property type="project" value="TreeGrafter"/>
</dbReference>
<dbReference type="GO" id="GO:0006281">
    <property type="term" value="P:DNA repair"/>
    <property type="evidence" value="ECO:0007669"/>
    <property type="project" value="TreeGrafter"/>
</dbReference>
<evidence type="ECO:0000313" key="6">
    <source>
        <dbReference type="Proteomes" id="UP000292340"/>
    </source>
</evidence>
<gene>
    <name evidence="5" type="ORF">AA0115_g12743</name>
</gene>
<evidence type="ECO:0000256" key="2">
    <source>
        <dbReference type="ARBA" id="ARBA00022801"/>
    </source>
</evidence>
<feature type="domain" description="SNF2 N-terminal" evidence="4">
    <location>
        <begin position="8"/>
        <end position="81"/>
    </location>
</feature>